<gene>
    <name evidence="4" type="ORF">UFOPK3674_00727</name>
</gene>
<dbReference type="GO" id="GO:0006508">
    <property type="term" value="P:proteolysis"/>
    <property type="evidence" value="ECO:0007669"/>
    <property type="project" value="InterPro"/>
</dbReference>
<name>A0A6J7HZW3_9ZZZZ</name>
<dbReference type="PANTHER" id="PTHR11851:SF49">
    <property type="entry name" value="MITOCHONDRIAL-PROCESSING PEPTIDASE SUBUNIT ALPHA"/>
    <property type="match status" value="1"/>
</dbReference>
<evidence type="ECO:0000259" key="2">
    <source>
        <dbReference type="Pfam" id="PF00675"/>
    </source>
</evidence>
<feature type="domain" description="Peptidase M16 C-terminal" evidence="3">
    <location>
        <begin position="173"/>
        <end position="344"/>
    </location>
</feature>
<dbReference type="Gene3D" id="3.30.830.10">
    <property type="entry name" value="Metalloenzyme, LuxS/M16 peptidase-like"/>
    <property type="match status" value="2"/>
</dbReference>
<dbReference type="InterPro" id="IPR007863">
    <property type="entry name" value="Peptidase_M16_C"/>
</dbReference>
<evidence type="ECO:0000256" key="1">
    <source>
        <dbReference type="ARBA" id="ARBA00007261"/>
    </source>
</evidence>
<dbReference type="InterPro" id="IPR011765">
    <property type="entry name" value="Pept_M16_N"/>
</dbReference>
<comment type="similarity">
    <text evidence="1">Belongs to the peptidase M16 family.</text>
</comment>
<sequence>MTEPAGHHLTTLPSGVRVVTESMAGARSVALGIMIGAGSVAESGREAGWSHLLEHLLFRGSARYGSREIDERFDAFGGEIDAGTGRESTSLSARVLDEHLEEAFDIMADMVWRPGIAPADVASEQQIVLEELAMYEDDPQDVVFDLLGAAVFGAHPIGRPVIGTRESVSGADSETLRAYHAERYAPGSIVISAAGSVVHERIVELVAAAEQADVAGRRSVPAPAPPTPEAPRALFRERPTEQFHITFGAHGLAREDDRRIALRVLDALVGGTPSSRLFQEVRERRSLAYDVSSFHSEYAGVGHIGIYLGTRPANLEAALGAVVGELERLRADGLAPGELDRAREHAKGRFVLALESPYARMGRLGALVLHDRELLEIDTVLARVDALQEQDIESLAAELLDPARLSVAAVGPDEARFRAALDTALPGPARMAA</sequence>
<dbReference type="AlphaFoldDB" id="A0A6J7HZW3"/>
<evidence type="ECO:0000313" key="4">
    <source>
        <dbReference type="EMBL" id="CAB4924003.1"/>
    </source>
</evidence>
<reference evidence="4" key="1">
    <citation type="submission" date="2020-05" db="EMBL/GenBank/DDBJ databases">
        <authorList>
            <person name="Chiriac C."/>
            <person name="Salcher M."/>
            <person name="Ghai R."/>
            <person name="Kavagutti S V."/>
        </authorList>
    </citation>
    <scope>NUCLEOTIDE SEQUENCE</scope>
</reference>
<dbReference type="SUPFAM" id="SSF63411">
    <property type="entry name" value="LuxS/MPP-like metallohydrolase"/>
    <property type="match status" value="2"/>
</dbReference>
<organism evidence="4">
    <name type="scientific">freshwater metagenome</name>
    <dbReference type="NCBI Taxonomy" id="449393"/>
    <lineage>
        <taxon>unclassified sequences</taxon>
        <taxon>metagenomes</taxon>
        <taxon>ecological metagenomes</taxon>
    </lineage>
</organism>
<dbReference type="Pfam" id="PF05193">
    <property type="entry name" value="Peptidase_M16_C"/>
    <property type="match status" value="1"/>
</dbReference>
<evidence type="ECO:0000259" key="3">
    <source>
        <dbReference type="Pfam" id="PF05193"/>
    </source>
</evidence>
<dbReference type="InterPro" id="IPR011249">
    <property type="entry name" value="Metalloenz_LuxS/M16"/>
</dbReference>
<dbReference type="InterPro" id="IPR050361">
    <property type="entry name" value="MPP/UQCRC_Complex"/>
</dbReference>
<protein>
    <submittedName>
        <fullName evidence="4">Unannotated protein</fullName>
    </submittedName>
</protein>
<feature type="domain" description="Peptidase M16 N-terminal" evidence="2">
    <location>
        <begin position="17"/>
        <end position="164"/>
    </location>
</feature>
<proteinExistence type="inferred from homology"/>
<dbReference type="PROSITE" id="PS00143">
    <property type="entry name" value="INSULINASE"/>
    <property type="match status" value="1"/>
</dbReference>
<dbReference type="GO" id="GO:0046872">
    <property type="term" value="F:metal ion binding"/>
    <property type="evidence" value="ECO:0007669"/>
    <property type="project" value="InterPro"/>
</dbReference>
<dbReference type="PANTHER" id="PTHR11851">
    <property type="entry name" value="METALLOPROTEASE"/>
    <property type="match status" value="1"/>
</dbReference>
<accession>A0A6J7HZW3</accession>
<dbReference type="EMBL" id="CAFBMX010000003">
    <property type="protein sequence ID" value="CAB4924003.1"/>
    <property type="molecule type" value="Genomic_DNA"/>
</dbReference>
<dbReference type="GO" id="GO:0004222">
    <property type="term" value="F:metalloendopeptidase activity"/>
    <property type="evidence" value="ECO:0007669"/>
    <property type="project" value="InterPro"/>
</dbReference>
<dbReference type="InterPro" id="IPR001431">
    <property type="entry name" value="Pept_M16_Zn_BS"/>
</dbReference>
<dbReference type="Pfam" id="PF00675">
    <property type="entry name" value="Peptidase_M16"/>
    <property type="match status" value="1"/>
</dbReference>